<name>A0A833L0N0_UNCSA</name>
<feature type="compositionally biased region" description="Polar residues" evidence="1">
    <location>
        <begin position="181"/>
        <end position="191"/>
    </location>
</feature>
<evidence type="ECO:0000313" key="3">
    <source>
        <dbReference type="Proteomes" id="UP000488506"/>
    </source>
</evidence>
<comment type="caution">
    <text evidence="2">The sequence shown here is derived from an EMBL/GenBank/DDBJ whole genome shotgun (WGS) entry which is preliminary data.</text>
</comment>
<protein>
    <submittedName>
        <fullName evidence="2">Uncharacterized protein</fullName>
    </submittedName>
</protein>
<sequence>MKTIIFVAFGLLVVVCGIMLGCGQQIKTPTATSSTTSAATITLSGSLGTGVVASGIKSKAAASGYKVVAVDNGSGQTYSAATDSSGNFSLDIPSNISYEVSIIDSDSKYFGPIVMEGNSASSEVVVGIIPIDNTNLGTITVDNSGKKYAKPNTGPSGIINSSDKAAATGGTPKGTSAGGKTIQSGITNRTTGADLDKDGIPNIFDADDDNDGIRNGIVTNPFGPALSSSTVESVFLSSNIWTTHGVSAEAKNDISMWVNVYAKSGKLDEIQSVQCINVPASIKDIATIRVSSSIGNPSSYPAENSLWKNDSYRLHKTTTLTSNQWIVSITPKAIMNIGDIFVIRVTYTNGGYEDFFISTSYVLTDWSRLQTYNGTTMPTLEGNSSTPLAVTTSSVDVVFNKPKDEDGNTLKGLTYSISVGKCTNTSAPYGVPSSQTETKITDAGDSFSTVSTTISLPAAGVYYVVPIAESKDGQRNGEQIWFEKQ</sequence>
<feature type="compositionally biased region" description="Polar residues" evidence="1">
    <location>
        <begin position="153"/>
        <end position="163"/>
    </location>
</feature>
<evidence type="ECO:0000256" key="1">
    <source>
        <dbReference type="SAM" id="MobiDB-lite"/>
    </source>
</evidence>
<accession>A0A833L0N0</accession>
<proteinExistence type="predicted"/>
<reference evidence="2 3" key="1">
    <citation type="submission" date="2019-12" db="EMBL/GenBank/DDBJ databases">
        <authorList>
            <person name="Wolfe R."/>
            <person name="Danczak R."/>
            <person name="Wilkins M."/>
        </authorList>
    </citation>
    <scope>NUCLEOTIDE SEQUENCE [LARGE SCALE GENOMIC DNA]</scope>
    <source>
        <strain evidence="2">X2_MaxBin.013</strain>
    </source>
</reference>
<dbReference type="Proteomes" id="UP000488506">
    <property type="component" value="Unassembled WGS sequence"/>
</dbReference>
<dbReference type="EMBL" id="WPAF01000020">
    <property type="protein sequence ID" value="KAF0133689.1"/>
    <property type="molecule type" value="Genomic_DNA"/>
</dbReference>
<dbReference type="PROSITE" id="PS51257">
    <property type="entry name" value="PROKAR_LIPOPROTEIN"/>
    <property type="match status" value="1"/>
</dbReference>
<evidence type="ECO:0000313" key="2">
    <source>
        <dbReference type="EMBL" id="KAF0133689.1"/>
    </source>
</evidence>
<dbReference type="AlphaFoldDB" id="A0A833L0N0"/>
<feature type="region of interest" description="Disordered" evidence="1">
    <location>
        <begin position="152"/>
        <end position="193"/>
    </location>
</feature>
<gene>
    <name evidence="2" type="ORF">FD145_1148</name>
</gene>
<organism evidence="2 3">
    <name type="scientific">Candidatus Saganbacteria bacterium</name>
    <dbReference type="NCBI Taxonomy" id="2575572"/>
    <lineage>
        <taxon>Bacteria</taxon>
        <taxon>Bacillati</taxon>
        <taxon>Saganbacteria</taxon>
    </lineage>
</organism>